<feature type="region of interest" description="Disordered" evidence="1">
    <location>
        <begin position="65"/>
        <end position="103"/>
    </location>
</feature>
<proteinExistence type="predicted"/>
<organism evidence="3 4">
    <name type="scientific">Xanthomonas translucens pv. translucens DSM 18974</name>
    <dbReference type="NCBI Taxonomy" id="1261556"/>
    <lineage>
        <taxon>Bacteria</taxon>
        <taxon>Pseudomonadati</taxon>
        <taxon>Pseudomonadota</taxon>
        <taxon>Gammaproteobacteria</taxon>
        <taxon>Lysobacterales</taxon>
        <taxon>Lysobacteraceae</taxon>
        <taxon>Xanthomonas</taxon>
        <taxon>Xanthomonas translucens group</taxon>
    </lineage>
</organism>
<evidence type="ECO:0000313" key="4">
    <source>
        <dbReference type="Proteomes" id="UP000093071"/>
    </source>
</evidence>
<sequence length="338" mass="35428">MPRYGISIVVTSAPAQDRLLHLGAAAITVLILLLLGRLLLIAPAAAPARAHDAMRLVFVPRSVAPAAPSPPSQAAQSAPHAAARRAPAAPRAAQAPLPPPTRTAAAAVATPAAPMRATLYTGDGSARLPDGVAVDPFAEAPGTPPGTTNPRDLAKAKRLLERPNPIDYRPTRFDKDWASDGTLGDVAMQGIGDAVKKMLPKNSHQPAVARPPPDVRFNPALHDRPGDLGSEATGDAYKAAPIALEKAPGLDGEASRRIRKAIGELEQRRAACPAAQRSRLLQPVLDNLGDLQRVENAMARGADPLLAQQTLPRAADSAYDLARRALWYADQKLAACAP</sequence>
<reference evidence="4" key="1">
    <citation type="submission" date="2016-07" db="EMBL/GenBank/DDBJ databases">
        <authorList>
            <person name="Jaenicke Sebastian"/>
        </authorList>
    </citation>
    <scope>NUCLEOTIDE SEQUENCE [LARGE SCALE GENOMIC DNA]</scope>
</reference>
<feature type="transmembrane region" description="Helical" evidence="2">
    <location>
        <begin position="20"/>
        <end position="46"/>
    </location>
</feature>
<protein>
    <submittedName>
        <fullName evidence="3">Conserved hypothetical membrane protein</fullName>
    </submittedName>
</protein>
<dbReference type="EMBL" id="LT604072">
    <property type="protein sequence ID" value="SCB06366.1"/>
    <property type="molecule type" value="Genomic_DNA"/>
</dbReference>
<accession>A0A1C3TT53</accession>
<gene>
    <name evidence="3" type="ORF">BN444_01270</name>
</gene>
<dbReference type="PATRIC" id="fig|1261556.5.peg.3838"/>
<name>A0A1C3TT53_XANCT</name>
<evidence type="ECO:0000256" key="1">
    <source>
        <dbReference type="SAM" id="MobiDB-lite"/>
    </source>
</evidence>
<dbReference type="RefSeq" id="WP_058359569.1">
    <property type="nucleotide sequence ID" value="NZ_LT604072.1"/>
</dbReference>
<evidence type="ECO:0000313" key="3">
    <source>
        <dbReference type="EMBL" id="SCB06366.1"/>
    </source>
</evidence>
<dbReference type="Proteomes" id="UP000093071">
    <property type="component" value="Chromosome I"/>
</dbReference>
<evidence type="ECO:0000256" key="2">
    <source>
        <dbReference type="SAM" id="Phobius"/>
    </source>
</evidence>
<keyword evidence="2" id="KW-1133">Transmembrane helix</keyword>
<dbReference type="AlphaFoldDB" id="A0A1C3TT53"/>
<keyword evidence="2" id="KW-0812">Transmembrane</keyword>
<feature type="compositionally biased region" description="Low complexity" evidence="1">
    <location>
        <begin position="65"/>
        <end position="95"/>
    </location>
</feature>
<keyword evidence="2" id="KW-0472">Membrane</keyword>